<gene>
    <name evidence="2" type="ORF">JR316_007118</name>
</gene>
<feature type="region of interest" description="Disordered" evidence="1">
    <location>
        <begin position="396"/>
        <end position="416"/>
    </location>
</feature>
<feature type="compositionally biased region" description="Low complexity" evidence="1">
    <location>
        <begin position="320"/>
        <end position="334"/>
    </location>
</feature>
<reference evidence="2" key="1">
    <citation type="submission" date="2021-02" db="EMBL/GenBank/DDBJ databases">
        <title>Psilocybe cubensis genome.</title>
        <authorList>
            <person name="Mckernan K.J."/>
            <person name="Crawford S."/>
            <person name="Trippe A."/>
            <person name="Kane L.T."/>
            <person name="Mclaughlin S."/>
        </authorList>
    </citation>
    <scope>NUCLEOTIDE SEQUENCE [LARGE SCALE GENOMIC DNA]</scope>
    <source>
        <strain evidence="2">MGC-MH-2018</strain>
    </source>
</reference>
<feature type="region of interest" description="Disordered" evidence="1">
    <location>
        <begin position="69"/>
        <end position="124"/>
    </location>
</feature>
<feature type="compositionally biased region" description="Low complexity" evidence="1">
    <location>
        <begin position="91"/>
        <end position="103"/>
    </location>
</feature>
<feature type="compositionally biased region" description="Low complexity" evidence="1">
    <location>
        <begin position="1"/>
        <end position="10"/>
    </location>
</feature>
<accession>A0A8H7XX63</accession>
<feature type="compositionally biased region" description="Polar residues" evidence="1">
    <location>
        <begin position="289"/>
        <end position="300"/>
    </location>
</feature>
<evidence type="ECO:0000256" key="1">
    <source>
        <dbReference type="SAM" id="MobiDB-lite"/>
    </source>
</evidence>
<feature type="compositionally biased region" description="Polar residues" evidence="1">
    <location>
        <begin position="11"/>
        <end position="24"/>
    </location>
</feature>
<evidence type="ECO:0000313" key="2">
    <source>
        <dbReference type="EMBL" id="KAG5168518.1"/>
    </source>
</evidence>
<feature type="compositionally biased region" description="Polar residues" evidence="1">
    <location>
        <begin position="69"/>
        <end position="85"/>
    </location>
</feature>
<feature type="region of interest" description="Disordered" evidence="1">
    <location>
        <begin position="240"/>
        <end position="274"/>
    </location>
</feature>
<dbReference type="AlphaFoldDB" id="A0A8H7XX63"/>
<dbReference type="EMBL" id="JAFIQS010000006">
    <property type="protein sequence ID" value="KAG5168518.1"/>
    <property type="molecule type" value="Genomic_DNA"/>
</dbReference>
<comment type="caution">
    <text evidence="2">The sequence shown here is derived from an EMBL/GenBank/DDBJ whole genome shotgun (WGS) entry which is preliminary data.</text>
</comment>
<feature type="region of interest" description="Disordered" evidence="1">
    <location>
        <begin position="289"/>
        <end position="378"/>
    </location>
</feature>
<name>A0A8H7XX63_PSICU</name>
<proteinExistence type="predicted"/>
<feature type="region of interest" description="Disordered" evidence="1">
    <location>
        <begin position="1"/>
        <end position="46"/>
    </location>
</feature>
<organism evidence="2">
    <name type="scientific">Psilocybe cubensis</name>
    <name type="common">Psychedelic mushroom</name>
    <name type="synonym">Stropharia cubensis</name>
    <dbReference type="NCBI Taxonomy" id="181762"/>
    <lineage>
        <taxon>Eukaryota</taxon>
        <taxon>Fungi</taxon>
        <taxon>Dikarya</taxon>
        <taxon>Basidiomycota</taxon>
        <taxon>Agaricomycotina</taxon>
        <taxon>Agaricomycetes</taxon>
        <taxon>Agaricomycetidae</taxon>
        <taxon>Agaricales</taxon>
        <taxon>Agaricineae</taxon>
        <taxon>Strophariaceae</taxon>
        <taxon>Psilocybe</taxon>
    </lineage>
</organism>
<sequence>MSNSSVSESSPTVDKNTSEYQRPEQTVYEDTGNVQKNPTLDLFESSGWNEVRVDGDDYQLFETYLNFTEIPSNTSNNTDAVSGTPPQEVPQSQGLHSQSSSFFHHNHPSSAAESYSPGHIQPWDNSSQNLSLEVSVYSPNLPEHIPQAPQDALQNVYRPYGFMSLNRSADSGSMQEVTVFSRATQDAADNVPEIHATGTINPALLALPARGRHLPGSPRYEIDPVLISHPAYESVKRRFVESVPRSGDQERNDTTQPYEQFHPTRFQHPSGETETQTYSIFQHMEYSEANGSGYNPVEQSTSRRDGSKRARSRSTTPIRETGGSTSNETGSSSARTRKRRRTARDGNNAQTPVSAKFEDESTIAVRPQRRGRAADNVPLRPRTVVQRLDFVTGKIMSQGKRTDQTEEKISSVKVSR</sequence>
<feature type="compositionally biased region" description="Basic and acidic residues" evidence="1">
    <location>
        <begin position="400"/>
        <end position="410"/>
    </location>
</feature>
<protein>
    <submittedName>
        <fullName evidence="2">Uncharacterized protein</fullName>
    </submittedName>
</protein>